<evidence type="ECO:0000313" key="2">
    <source>
        <dbReference type="EMBL" id="GKV25193.1"/>
    </source>
</evidence>
<evidence type="ECO:0000259" key="1">
    <source>
        <dbReference type="PROSITE" id="PS50878"/>
    </source>
</evidence>
<reference evidence="2 3" key="1">
    <citation type="journal article" date="2021" name="Commun. Biol.">
        <title>The genome of Shorea leprosula (Dipterocarpaceae) highlights the ecological relevance of drought in aseasonal tropical rainforests.</title>
        <authorList>
            <person name="Ng K.K.S."/>
            <person name="Kobayashi M.J."/>
            <person name="Fawcett J.A."/>
            <person name="Hatakeyama M."/>
            <person name="Paape T."/>
            <person name="Ng C.H."/>
            <person name="Ang C.C."/>
            <person name="Tnah L.H."/>
            <person name="Lee C.T."/>
            <person name="Nishiyama T."/>
            <person name="Sese J."/>
            <person name="O'Brien M.J."/>
            <person name="Copetti D."/>
            <person name="Mohd Noor M.I."/>
            <person name="Ong R.C."/>
            <person name="Putra M."/>
            <person name="Sireger I.Z."/>
            <person name="Indrioko S."/>
            <person name="Kosugi Y."/>
            <person name="Izuno A."/>
            <person name="Isagi Y."/>
            <person name="Lee S.L."/>
            <person name="Shimizu K.K."/>
        </authorList>
    </citation>
    <scope>NUCLEOTIDE SEQUENCE [LARGE SCALE GENOMIC DNA]</scope>
    <source>
        <strain evidence="2">214</strain>
    </source>
</reference>
<comment type="caution">
    <text evidence="2">The sequence shown here is derived from an EMBL/GenBank/DDBJ whole genome shotgun (WGS) entry which is preliminary data.</text>
</comment>
<dbReference type="Proteomes" id="UP001054252">
    <property type="component" value="Unassembled WGS sequence"/>
</dbReference>
<dbReference type="CDD" id="cd01650">
    <property type="entry name" value="RT_nLTR_like"/>
    <property type="match status" value="1"/>
</dbReference>
<dbReference type="InterPro" id="IPR043502">
    <property type="entry name" value="DNA/RNA_pol_sf"/>
</dbReference>
<dbReference type="PANTHER" id="PTHR31635:SF196">
    <property type="entry name" value="REVERSE TRANSCRIPTASE DOMAIN-CONTAINING PROTEIN-RELATED"/>
    <property type="match status" value="1"/>
</dbReference>
<dbReference type="SUPFAM" id="SSF56672">
    <property type="entry name" value="DNA/RNA polymerases"/>
    <property type="match status" value="1"/>
</dbReference>
<sequence length="793" mass="92420">MWVKLNHKKKKENKSPATIQDFSRSKEAAYVNIETEDEDPFWRRYEREQGHIEEWMSRRAEASSTKKKRKVKLCRSVYAKSRAVGAGYKQKKRQGKQSMQDEERRIELKFLASPNRKITGGSVGDSGIQNCNRCLKKQMQNQLAKEIWDLAKQLGAVAEDDREIIQRIEEMESKDIRAKAVMANHGTESKKKVSHVPGDFNAVRSIEERARCKGMSAEMREFDDFIHNVDLIDLPLVDLWKHLRIKERMWQQKSRMVWLKEGDANTKFFHRCMKGRSRRNEINCIQISGEQHTGVYEIKKEVAKYFKDLFTEEKWKRPKLYGINFKQISGADNELLTATFSEKEIKEAIWECGSSKAPGPDGFNFSFIKEMWEDIKVEIINFVQEFYKTGRIASGSNASFIVMIPKVENPQRIEKYRPISLIGVMYKIIAKLLANRLWKVLPKVIGEQQMAFIRGRQLVGGVVIVNEVIEEVKIKKKKSFLFKVDFEKVYDKVCWDFIEYMMMRMGFNATWRKWIRECLASSSISVLINGSPTNQFSVSKGLRQGDLLSPFLFLIVAEGLNGLMSSAVEKQLYKGVVIGNEGVSVSHLQFADDTIFFGEASEDNIGVIKSIMRTFELSSGLKINFGKSQLIGIGVDDNWRNKMAFKLCWILRDSGDGKCVLCNEEDEGSTHLFLKCKTTKWVWQECAKWWGIEILLERDCWKSFQLFRKWSKDPRLREGWGCIWSNLIWSMWLAWNQMIFQDKKIDRGKLLETIQLRSYQWVTTKWDRYAFSLSDWLVNPAEWLKGHNAGRRK</sequence>
<evidence type="ECO:0000313" key="3">
    <source>
        <dbReference type="Proteomes" id="UP001054252"/>
    </source>
</evidence>
<organism evidence="2 3">
    <name type="scientific">Rubroshorea leprosula</name>
    <dbReference type="NCBI Taxonomy" id="152421"/>
    <lineage>
        <taxon>Eukaryota</taxon>
        <taxon>Viridiplantae</taxon>
        <taxon>Streptophyta</taxon>
        <taxon>Embryophyta</taxon>
        <taxon>Tracheophyta</taxon>
        <taxon>Spermatophyta</taxon>
        <taxon>Magnoliopsida</taxon>
        <taxon>eudicotyledons</taxon>
        <taxon>Gunneridae</taxon>
        <taxon>Pentapetalae</taxon>
        <taxon>rosids</taxon>
        <taxon>malvids</taxon>
        <taxon>Malvales</taxon>
        <taxon>Dipterocarpaceae</taxon>
        <taxon>Rubroshorea</taxon>
    </lineage>
</organism>
<protein>
    <recommendedName>
        <fullName evidence="1">Reverse transcriptase domain-containing protein</fullName>
    </recommendedName>
</protein>
<dbReference type="InterPro" id="IPR000477">
    <property type="entry name" value="RT_dom"/>
</dbReference>
<proteinExistence type="predicted"/>
<feature type="domain" description="Reverse transcriptase" evidence="1">
    <location>
        <begin position="385"/>
        <end position="694"/>
    </location>
</feature>
<dbReference type="EMBL" id="BPVZ01000068">
    <property type="protein sequence ID" value="GKV25193.1"/>
    <property type="molecule type" value="Genomic_DNA"/>
</dbReference>
<dbReference type="PANTHER" id="PTHR31635">
    <property type="entry name" value="REVERSE TRANSCRIPTASE DOMAIN-CONTAINING PROTEIN-RELATED"/>
    <property type="match status" value="1"/>
</dbReference>
<accession>A0AAV5KL34</accession>
<dbReference type="PROSITE" id="PS50878">
    <property type="entry name" value="RT_POL"/>
    <property type="match status" value="1"/>
</dbReference>
<keyword evidence="3" id="KW-1185">Reference proteome</keyword>
<dbReference type="Pfam" id="PF00078">
    <property type="entry name" value="RVT_1"/>
    <property type="match status" value="1"/>
</dbReference>
<name>A0AAV5KL34_9ROSI</name>
<dbReference type="AlphaFoldDB" id="A0AAV5KL34"/>
<gene>
    <name evidence="2" type="ORF">SLEP1_g34663</name>
</gene>